<gene>
    <name evidence="2" type="ORF">P43SY_004026</name>
</gene>
<dbReference type="EMBL" id="JAKCXM010000258">
    <property type="protein sequence ID" value="KAJ0397307.1"/>
    <property type="molecule type" value="Genomic_DNA"/>
</dbReference>
<accession>A0AAD5LXY3</accession>
<feature type="compositionally biased region" description="Basic and acidic residues" evidence="1">
    <location>
        <begin position="1"/>
        <end position="51"/>
    </location>
</feature>
<feature type="region of interest" description="Disordered" evidence="1">
    <location>
        <begin position="130"/>
        <end position="172"/>
    </location>
</feature>
<name>A0AAD5LXY3_PYTIN</name>
<feature type="compositionally biased region" description="Basic and acidic residues" evidence="1">
    <location>
        <begin position="92"/>
        <end position="115"/>
    </location>
</feature>
<feature type="region of interest" description="Disordered" evidence="1">
    <location>
        <begin position="1"/>
        <end position="63"/>
    </location>
</feature>
<organism evidence="2 3">
    <name type="scientific">Pythium insidiosum</name>
    <name type="common">Pythiosis disease agent</name>
    <dbReference type="NCBI Taxonomy" id="114742"/>
    <lineage>
        <taxon>Eukaryota</taxon>
        <taxon>Sar</taxon>
        <taxon>Stramenopiles</taxon>
        <taxon>Oomycota</taxon>
        <taxon>Peronosporomycetes</taxon>
        <taxon>Pythiales</taxon>
        <taxon>Pythiaceae</taxon>
        <taxon>Pythium</taxon>
    </lineage>
</organism>
<evidence type="ECO:0008006" key="4">
    <source>
        <dbReference type="Google" id="ProtNLM"/>
    </source>
</evidence>
<dbReference type="GO" id="GO:0009966">
    <property type="term" value="P:regulation of signal transduction"/>
    <property type="evidence" value="ECO:0007669"/>
    <property type="project" value="InterPro"/>
</dbReference>
<evidence type="ECO:0000256" key="1">
    <source>
        <dbReference type="SAM" id="MobiDB-lite"/>
    </source>
</evidence>
<dbReference type="Proteomes" id="UP001209570">
    <property type="component" value="Unassembled WGS sequence"/>
</dbReference>
<feature type="compositionally biased region" description="Acidic residues" evidence="1">
    <location>
        <begin position="138"/>
        <end position="152"/>
    </location>
</feature>
<comment type="caution">
    <text evidence="2">The sequence shown here is derived from an EMBL/GenBank/DDBJ whole genome shotgun (WGS) entry which is preliminary data.</text>
</comment>
<feature type="region of interest" description="Disordered" evidence="1">
    <location>
        <begin position="77"/>
        <end position="115"/>
    </location>
</feature>
<sequence>MEAERPHVTWDEETIALHDAERGTRMKIEEPKTPYHYYRSDHDDGAGEGEGRSSLALQDGAPSIEWKELQVKLEDVQARKRSDWDSSDDEDFRGARFAARDDEGKKIVKDPKFAEKRKMHYNEFERLRQWRQQHAKEEEDDDDEEEEEDEGREEGPKSKMAKRNSADAADAE</sequence>
<dbReference type="Pfam" id="PF04979">
    <property type="entry name" value="IPP-2"/>
    <property type="match status" value="1"/>
</dbReference>
<keyword evidence="3" id="KW-1185">Reference proteome</keyword>
<dbReference type="PANTHER" id="PTHR12398">
    <property type="entry name" value="PROTEIN PHOSPHATASE INHIBITOR"/>
    <property type="match status" value="1"/>
</dbReference>
<dbReference type="AlphaFoldDB" id="A0AAD5LXY3"/>
<protein>
    <recommendedName>
        <fullName evidence="4">Protein phosphatase inhibitor 2</fullName>
    </recommendedName>
</protein>
<evidence type="ECO:0000313" key="3">
    <source>
        <dbReference type="Proteomes" id="UP001209570"/>
    </source>
</evidence>
<dbReference type="GO" id="GO:0004864">
    <property type="term" value="F:protein phosphatase inhibitor activity"/>
    <property type="evidence" value="ECO:0007669"/>
    <property type="project" value="InterPro"/>
</dbReference>
<proteinExistence type="predicted"/>
<dbReference type="PANTHER" id="PTHR12398:SF20">
    <property type="entry name" value="PROTEIN PHOSPHATASE 1 REGULATORY INHIBITOR SUBUNIT 2"/>
    <property type="match status" value="1"/>
</dbReference>
<evidence type="ECO:0000313" key="2">
    <source>
        <dbReference type="EMBL" id="KAJ0397307.1"/>
    </source>
</evidence>
<dbReference type="InterPro" id="IPR007062">
    <property type="entry name" value="PPI-2"/>
</dbReference>
<reference evidence="2" key="1">
    <citation type="submission" date="2021-12" db="EMBL/GenBank/DDBJ databases">
        <title>Prjna785345.</title>
        <authorList>
            <person name="Rujirawat T."/>
            <person name="Krajaejun T."/>
        </authorList>
    </citation>
    <scope>NUCLEOTIDE SEQUENCE</scope>
    <source>
        <strain evidence="2">Pi057C3</strain>
    </source>
</reference>